<dbReference type="PROSITE" id="PS50012">
    <property type="entry name" value="RCC1_3"/>
    <property type="match status" value="1"/>
</dbReference>
<dbReference type="InterPro" id="IPR009091">
    <property type="entry name" value="RCC1/BLIP-II"/>
</dbReference>
<gene>
    <name evidence="3" type="ORF">TPC1_15526</name>
</gene>
<reference evidence="3" key="1">
    <citation type="submission" date="2015-07" db="EMBL/GenBank/DDBJ databases">
        <title>Adaptation to a free-living lifestyle via gene acquisitions in the diplomonad Trepomonas sp. PC1.</title>
        <authorList>
            <person name="Xu F."/>
            <person name="Jerlstrom-Hultqvist J."/>
            <person name="Kolisko M."/>
            <person name="Simpson A.G.B."/>
            <person name="Roger A.J."/>
            <person name="Svard S.G."/>
            <person name="Andersson J.O."/>
        </authorList>
    </citation>
    <scope>NUCLEOTIDE SEQUENCE</scope>
    <source>
        <strain evidence="3">PC1</strain>
    </source>
</reference>
<dbReference type="PANTHER" id="PTHR45982:SF1">
    <property type="entry name" value="REGULATOR OF CHROMOSOME CONDENSATION"/>
    <property type="match status" value="1"/>
</dbReference>
<dbReference type="EMBL" id="GDID01004098">
    <property type="protein sequence ID" value="JAP92508.1"/>
    <property type="molecule type" value="Transcribed_RNA"/>
</dbReference>
<name>A0A146K810_9EUKA</name>
<evidence type="ECO:0000256" key="2">
    <source>
        <dbReference type="SAM" id="Phobius"/>
    </source>
</evidence>
<evidence type="ECO:0000313" key="3">
    <source>
        <dbReference type="EMBL" id="JAP92508.1"/>
    </source>
</evidence>
<dbReference type="GO" id="GO:0005737">
    <property type="term" value="C:cytoplasm"/>
    <property type="evidence" value="ECO:0007669"/>
    <property type="project" value="TreeGrafter"/>
</dbReference>
<sequence length="419" mass="46396">TGYNKFNQLGLNISDQLYIQEFQALKDKFSEIAHSTEGTLFLNGSKLYGVGNSEYYQLGTKQKENLSLITEIDFFEDEEIQKIALGRDHSLILTKKNKLFSQGNDFHGQLGRSNTDRGKFGSNSPAEVDLSFLNGDLIAELFIVNDVLSVIQTSRRVFLAGYCSYGICGNVFGDQPVFFELPLPTETSQIKKLTPGVVNLFLSVEDTTLQTWAIGYDFYGQMCQNSTSVDRRAWVRLPFNPVQTSANSVQTTFYLFDSQIQFCGLNFNKTKSANLQKLQQPPGKLVDFALVGNGLIAVTSKGLFCIGQSANGSIGNGNEFAGEWKKLHEASPKLLSISPQSTLSANATSFVYQKCAERFTLVNEVCQLKTEQWGLARIASLAVFLVTIAFLAIMGVWLCAKTGVFEKEEVQQKAPLLSE</sequence>
<feature type="repeat" description="RCC1" evidence="1">
    <location>
        <begin position="45"/>
        <end position="96"/>
    </location>
</feature>
<organism evidence="3">
    <name type="scientific">Trepomonas sp. PC1</name>
    <dbReference type="NCBI Taxonomy" id="1076344"/>
    <lineage>
        <taxon>Eukaryota</taxon>
        <taxon>Metamonada</taxon>
        <taxon>Diplomonadida</taxon>
        <taxon>Hexamitidae</taxon>
        <taxon>Hexamitinae</taxon>
        <taxon>Trepomonas</taxon>
    </lineage>
</organism>
<dbReference type="Pfam" id="PF00415">
    <property type="entry name" value="RCC1"/>
    <property type="match status" value="1"/>
</dbReference>
<keyword evidence="2" id="KW-1133">Transmembrane helix</keyword>
<keyword evidence="2" id="KW-0812">Transmembrane</keyword>
<dbReference type="Gene3D" id="2.130.10.30">
    <property type="entry name" value="Regulator of chromosome condensation 1/beta-lactamase-inhibitor protein II"/>
    <property type="match status" value="1"/>
</dbReference>
<proteinExistence type="predicted"/>
<accession>A0A146K810</accession>
<dbReference type="SUPFAM" id="SSF50985">
    <property type="entry name" value="RCC1/BLIP-II"/>
    <property type="match status" value="2"/>
</dbReference>
<dbReference type="PANTHER" id="PTHR45982">
    <property type="entry name" value="REGULATOR OF CHROMOSOME CONDENSATION"/>
    <property type="match status" value="1"/>
</dbReference>
<dbReference type="InterPro" id="IPR051553">
    <property type="entry name" value="Ran_GTPase-activating"/>
</dbReference>
<protein>
    <submittedName>
        <fullName evidence="3">Regulator of chromosome condensation (RCC1) repeat-containing protein</fullName>
    </submittedName>
</protein>
<dbReference type="InterPro" id="IPR000408">
    <property type="entry name" value="Reg_chr_condens"/>
</dbReference>
<feature type="non-terminal residue" evidence="3">
    <location>
        <position position="1"/>
    </location>
</feature>
<feature type="transmembrane region" description="Helical" evidence="2">
    <location>
        <begin position="378"/>
        <end position="400"/>
    </location>
</feature>
<evidence type="ECO:0000256" key="1">
    <source>
        <dbReference type="PROSITE-ProRule" id="PRU00235"/>
    </source>
</evidence>
<dbReference type="GO" id="GO:0005085">
    <property type="term" value="F:guanyl-nucleotide exchange factor activity"/>
    <property type="evidence" value="ECO:0007669"/>
    <property type="project" value="TreeGrafter"/>
</dbReference>
<dbReference type="AlphaFoldDB" id="A0A146K810"/>
<keyword evidence="2" id="KW-0472">Membrane</keyword>